<accession>A0A9D4LFN4</accession>
<keyword evidence="2" id="KW-0677">Repeat</keyword>
<feature type="compositionally biased region" description="Acidic residues" evidence="3">
    <location>
        <begin position="544"/>
        <end position="600"/>
    </location>
</feature>
<evidence type="ECO:0000259" key="4">
    <source>
        <dbReference type="SMART" id="SM00875"/>
    </source>
</evidence>
<evidence type="ECO:0000256" key="1">
    <source>
        <dbReference type="ARBA" id="ARBA00022441"/>
    </source>
</evidence>
<feature type="region of interest" description="Disordered" evidence="3">
    <location>
        <begin position="537"/>
        <end position="600"/>
    </location>
</feature>
<dbReference type="InterPro" id="IPR011333">
    <property type="entry name" value="SKP1/BTB/POZ_sf"/>
</dbReference>
<organism evidence="5 6">
    <name type="scientific">Dreissena polymorpha</name>
    <name type="common">Zebra mussel</name>
    <name type="synonym">Mytilus polymorpha</name>
    <dbReference type="NCBI Taxonomy" id="45954"/>
    <lineage>
        <taxon>Eukaryota</taxon>
        <taxon>Metazoa</taxon>
        <taxon>Spiralia</taxon>
        <taxon>Lophotrochozoa</taxon>
        <taxon>Mollusca</taxon>
        <taxon>Bivalvia</taxon>
        <taxon>Autobranchia</taxon>
        <taxon>Heteroconchia</taxon>
        <taxon>Euheterodonta</taxon>
        <taxon>Imparidentia</taxon>
        <taxon>Neoheterodontei</taxon>
        <taxon>Myida</taxon>
        <taxon>Dreissenoidea</taxon>
        <taxon>Dreissenidae</taxon>
        <taxon>Dreissena</taxon>
    </lineage>
</organism>
<name>A0A9D4LFN4_DREPO</name>
<sequence length="600" mass="68035">MVDSVQALRTVLTFLYTGSVCLDSTTLEVLAVLELANYLQVDDLKKLCEDFMHNYVITNVDNCIQLYAISDMYNLKTKGFILSYIQEQLDFVIKSESALEMKPDLIRSLIEDPVLSYVSREDFFNFLTNWVNEDLEGRTEHFHDLFCSIALEKMSLEFLKKDVQSSTVVTSSKLCVAKCKATIKKFFRGELCSDGKTDVIIVTGTITNEYPRPMRVFGYIVAENRWCALPNIPLMFDLSDVKFAFSPAKNCLFVCTQDNEKHTKYKFDFNKQTWTKRAYKLSPIEEMSESFNLWIGSILIMEKGHKSYIVAKVVLERGKSNVYLLEANQELTRYQKCSLVYESHSIINIKEACVARNKYICIMLVDKYASNTLLQTKVFVKKASSRKLVEITKEVSLKGEGATLFAFHKKLYMTHKMDINKVLHSVYDLFLGEWINLNCEKPLFKPSSNENSGWATCKDRLYIFGGQKRRGKNVSQSPTYDSVAVDVTSGNTDEIASLPTALTNCSALHVRVPQQYVRCHINCPHCNALANGTRENISYSESESGSESESEDEIDSGSEIESEDEIDSGSEIESEDEIDSGSENESEDEINSGSEGESEH</sequence>
<dbReference type="SUPFAM" id="SSF117281">
    <property type="entry name" value="Kelch motif"/>
    <property type="match status" value="1"/>
</dbReference>
<dbReference type="SMART" id="SM00875">
    <property type="entry name" value="BACK"/>
    <property type="match status" value="1"/>
</dbReference>
<evidence type="ECO:0000256" key="2">
    <source>
        <dbReference type="ARBA" id="ARBA00022737"/>
    </source>
</evidence>
<reference evidence="5" key="1">
    <citation type="journal article" date="2019" name="bioRxiv">
        <title>The Genome of the Zebra Mussel, Dreissena polymorpha: A Resource for Invasive Species Research.</title>
        <authorList>
            <person name="McCartney M.A."/>
            <person name="Auch B."/>
            <person name="Kono T."/>
            <person name="Mallez S."/>
            <person name="Zhang Y."/>
            <person name="Obille A."/>
            <person name="Becker A."/>
            <person name="Abrahante J.E."/>
            <person name="Garbe J."/>
            <person name="Badalamenti J.P."/>
            <person name="Herman A."/>
            <person name="Mangelson H."/>
            <person name="Liachko I."/>
            <person name="Sullivan S."/>
            <person name="Sone E.D."/>
            <person name="Koren S."/>
            <person name="Silverstein K.A.T."/>
            <person name="Beckman K.B."/>
            <person name="Gohl D.M."/>
        </authorList>
    </citation>
    <scope>NUCLEOTIDE SEQUENCE</scope>
    <source>
        <strain evidence="5">Duluth1</strain>
        <tissue evidence="5">Whole animal</tissue>
    </source>
</reference>
<dbReference type="Gene3D" id="3.30.710.10">
    <property type="entry name" value="Potassium Channel Kv1.1, Chain A"/>
    <property type="match status" value="1"/>
</dbReference>
<comment type="caution">
    <text evidence="5">The sequence shown here is derived from an EMBL/GenBank/DDBJ whole genome shotgun (WGS) entry which is preliminary data.</text>
</comment>
<dbReference type="InterPro" id="IPR000210">
    <property type="entry name" value="BTB/POZ_dom"/>
</dbReference>
<dbReference type="Gene3D" id="2.120.10.80">
    <property type="entry name" value="Kelch-type beta propeller"/>
    <property type="match status" value="1"/>
</dbReference>
<proteinExistence type="predicted"/>
<dbReference type="Pfam" id="PF07707">
    <property type="entry name" value="BACK"/>
    <property type="match status" value="1"/>
</dbReference>
<dbReference type="Proteomes" id="UP000828390">
    <property type="component" value="Unassembled WGS sequence"/>
</dbReference>
<evidence type="ECO:0000313" key="6">
    <source>
        <dbReference type="Proteomes" id="UP000828390"/>
    </source>
</evidence>
<dbReference type="InterPro" id="IPR015915">
    <property type="entry name" value="Kelch-typ_b-propeller"/>
</dbReference>
<protein>
    <recommendedName>
        <fullName evidence="4">BACK domain-containing protein</fullName>
    </recommendedName>
</protein>
<reference evidence="5" key="2">
    <citation type="submission" date="2020-11" db="EMBL/GenBank/DDBJ databases">
        <authorList>
            <person name="McCartney M.A."/>
            <person name="Auch B."/>
            <person name="Kono T."/>
            <person name="Mallez S."/>
            <person name="Becker A."/>
            <person name="Gohl D.M."/>
            <person name="Silverstein K.A.T."/>
            <person name="Koren S."/>
            <person name="Bechman K.B."/>
            <person name="Herman A."/>
            <person name="Abrahante J.E."/>
            <person name="Garbe J."/>
        </authorList>
    </citation>
    <scope>NUCLEOTIDE SEQUENCE</scope>
    <source>
        <strain evidence="5">Duluth1</strain>
        <tissue evidence="5">Whole animal</tissue>
    </source>
</reference>
<dbReference type="EMBL" id="JAIWYP010000003">
    <property type="protein sequence ID" value="KAH3856878.1"/>
    <property type="molecule type" value="Genomic_DNA"/>
</dbReference>
<dbReference type="InterPro" id="IPR011705">
    <property type="entry name" value="BACK"/>
</dbReference>
<dbReference type="AlphaFoldDB" id="A0A9D4LFN4"/>
<dbReference type="Pfam" id="PF00651">
    <property type="entry name" value="BTB"/>
    <property type="match status" value="1"/>
</dbReference>
<dbReference type="Gene3D" id="1.25.40.420">
    <property type="match status" value="1"/>
</dbReference>
<dbReference type="PANTHER" id="PTHR45632">
    <property type="entry name" value="LD33804P"/>
    <property type="match status" value="1"/>
</dbReference>
<keyword evidence="1" id="KW-0880">Kelch repeat</keyword>
<dbReference type="PANTHER" id="PTHR45632:SF3">
    <property type="entry name" value="KELCH-LIKE PROTEIN 32"/>
    <property type="match status" value="1"/>
</dbReference>
<dbReference type="SUPFAM" id="SSF54695">
    <property type="entry name" value="POZ domain"/>
    <property type="match status" value="1"/>
</dbReference>
<gene>
    <name evidence="5" type="ORF">DPMN_099473</name>
</gene>
<evidence type="ECO:0000256" key="3">
    <source>
        <dbReference type="SAM" id="MobiDB-lite"/>
    </source>
</evidence>
<feature type="domain" description="BACK" evidence="4">
    <location>
        <begin position="63"/>
        <end position="164"/>
    </location>
</feature>
<evidence type="ECO:0000313" key="5">
    <source>
        <dbReference type="EMBL" id="KAH3856878.1"/>
    </source>
</evidence>
<keyword evidence="6" id="KW-1185">Reference proteome</keyword>